<dbReference type="Pfam" id="PF00561">
    <property type="entry name" value="Abhydrolase_1"/>
    <property type="match status" value="1"/>
</dbReference>
<dbReference type="GO" id="GO:0016787">
    <property type="term" value="F:hydrolase activity"/>
    <property type="evidence" value="ECO:0007669"/>
    <property type="project" value="UniProtKB-KW"/>
</dbReference>
<dbReference type="Proteomes" id="UP000663850">
    <property type="component" value="Unassembled WGS sequence"/>
</dbReference>
<dbReference type="AlphaFoldDB" id="A0A8H3AF57"/>
<comment type="similarity">
    <text evidence="1">Belongs to the peptidase S33 family.</text>
</comment>
<evidence type="ECO:0000313" key="5">
    <source>
        <dbReference type="EMBL" id="CAE6426138.1"/>
    </source>
</evidence>
<dbReference type="EMBL" id="CAJMWZ010000808">
    <property type="protein sequence ID" value="CAE6426138.1"/>
    <property type="molecule type" value="Genomic_DNA"/>
</dbReference>
<evidence type="ECO:0000259" key="4">
    <source>
        <dbReference type="Pfam" id="PF08386"/>
    </source>
</evidence>
<feature type="non-terminal residue" evidence="5">
    <location>
        <position position="1"/>
    </location>
</feature>
<organism evidence="5 6">
    <name type="scientific">Rhizoctonia solani</name>
    <dbReference type="NCBI Taxonomy" id="456999"/>
    <lineage>
        <taxon>Eukaryota</taxon>
        <taxon>Fungi</taxon>
        <taxon>Dikarya</taxon>
        <taxon>Basidiomycota</taxon>
        <taxon>Agaricomycotina</taxon>
        <taxon>Agaricomycetes</taxon>
        <taxon>Cantharellales</taxon>
        <taxon>Ceratobasidiaceae</taxon>
        <taxon>Rhizoctonia</taxon>
    </lineage>
</organism>
<dbReference type="SUPFAM" id="SSF53474">
    <property type="entry name" value="alpha/beta-Hydrolases"/>
    <property type="match status" value="1"/>
</dbReference>
<sequence length="519" mass="57178">YASRNDHIEWQNCSLDNYLGRECARFEVPLDWHNEAAGNASLAIVRYPAIKSPKLGTLFMNPGGPGQGGVEVVQSPLGDSIMQASGGQYDILSWDPRGVGGSTPSPTCFGTVEEANAFWNGTFLRRDGLEARGNFTSQTDLDEFYKQVDEVDDLLTRFGKQCVAYNPNAFQYVGTAAVVRDMVAMHDALEGSDKPINFWGISYGTIVGIYFVNMFPDRVGRVVIDGVVDPKYWANRPAHEHMEVSFESSDKAFDGFAAACAKAGPSRCAIAEQNSTQASISQWTRDLIDAAYDYRRVTDPSTRLTSAAIRYTIFQGLFQPQEWSKLAVVLKKASALIRDPTSVNTTEIKIPDQATAYAYEAINCADAQDAGNTTTKDVFDLVVKVTHHVSHMFGPTSTKLAGNYCHRWPVRAVERYTGPWNKKLSNPILVINNEVDPATPYINAKHVADALGSSAILIEQDDYGHGSMAMHSNCTFSALERYFLHNKLPQKDQFCGTNQELFPETGITKSARAWISAGV</sequence>
<comment type="caution">
    <text evidence="5">The sequence shown here is derived from an EMBL/GenBank/DDBJ whole genome shotgun (WGS) entry which is preliminary data.</text>
</comment>
<dbReference type="InterPro" id="IPR013595">
    <property type="entry name" value="Pept_S33_TAP-like_C"/>
</dbReference>
<evidence type="ECO:0000256" key="2">
    <source>
        <dbReference type="ARBA" id="ARBA00022801"/>
    </source>
</evidence>
<dbReference type="InterPro" id="IPR051601">
    <property type="entry name" value="Serine_prot/Carboxylest_S33"/>
</dbReference>
<name>A0A8H3AF57_9AGAM</name>
<evidence type="ECO:0000256" key="1">
    <source>
        <dbReference type="ARBA" id="ARBA00010088"/>
    </source>
</evidence>
<dbReference type="InterPro" id="IPR029058">
    <property type="entry name" value="AB_hydrolase_fold"/>
</dbReference>
<keyword evidence="2" id="KW-0378">Hydrolase</keyword>
<dbReference type="PANTHER" id="PTHR43248:SF25">
    <property type="entry name" value="AB HYDROLASE-1 DOMAIN-CONTAINING PROTEIN-RELATED"/>
    <property type="match status" value="1"/>
</dbReference>
<evidence type="ECO:0000313" key="6">
    <source>
        <dbReference type="Proteomes" id="UP000663850"/>
    </source>
</evidence>
<dbReference type="Gene3D" id="3.40.50.1820">
    <property type="entry name" value="alpha/beta hydrolase"/>
    <property type="match status" value="1"/>
</dbReference>
<accession>A0A8H3AF57</accession>
<protein>
    <submittedName>
        <fullName evidence="5">Uncharacterized protein</fullName>
    </submittedName>
</protein>
<proteinExistence type="inferred from homology"/>
<dbReference type="PANTHER" id="PTHR43248">
    <property type="entry name" value="2-SUCCINYL-6-HYDROXY-2,4-CYCLOHEXADIENE-1-CARBOXYLATE SYNTHASE"/>
    <property type="match status" value="1"/>
</dbReference>
<feature type="domain" description="AB hydrolase-1" evidence="3">
    <location>
        <begin position="57"/>
        <end position="259"/>
    </location>
</feature>
<feature type="domain" description="Peptidase S33 tripeptidyl aminopeptidase-like C-terminal" evidence="4">
    <location>
        <begin position="402"/>
        <end position="495"/>
    </location>
</feature>
<dbReference type="Pfam" id="PF08386">
    <property type="entry name" value="Abhydrolase_4"/>
    <property type="match status" value="1"/>
</dbReference>
<gene>
    <name evidence="5" type="ORF">RDB_LOCUS15000</name>
</gene>
<dbReference type="InterPro" id="IPR000073">
    <property type="entry name" value="AB_hydrolase_1"/>
</dbReference>
<evidence type="ECO:0000259" key="3">
    <source>
        <dbReference type="Pfam" id="PF00561"/>
    </source>
</evidence>
<reference evidence="5" key="1">
    <citation type="submission" date="2021-01" db="EMBL/GenBank/DDBJ databases">
        <authorList>
            <person name="Kaushik A."/>
        </authorList>
    </citation>
    <scope>NUCLEOTIDE SEQUENCE</scope>
    <source>
        <strain evidence="5">Type strain: AG8-Rh-89/</strain>
    </source>
</reference>